<evidence type="ECO:0000256" key="5">
    <source>
        <dbReference type="ARBA" id="ARBA00022729"/>
    </source>
</evidence>
<evidence type="ECO:0000256" key="3">
    <source>
        <dbReference type="ARBA" id="ARBA00022679"/>
    </source>
</evidence>
<dbReference type="PROSITE" id="PS00107">
    <property type="entry name" value="PROTEIN_KINASE_ATP"/>
    <property type="match status" value="1"/>
</dbReference>
<evidence type="ECO:0000256" key="11">
    <source>
        <dbReference type="ARBA" id="ARBA00023157"/>
    </source>
</evidence>
<evidence type="ECO:0000313" key="16">
    <source>
        <dbReference type="RefSeq" id="XP_027772816.1"/>
    </source>
</evidence>
<sequence>MKYFNCNQLQNYNLFFFFQSSTRMILLRRRSITILVLIYLFSNCTTCYSTSCINGCDLALASFFIWPESNLPLINQLFDNISYSDILDWNTQITSTFILTESRVNVPFRCDCLNNGEFLGHVFSYNVSANETYDLIATRRYSSLTNKELLMRDNSYPDKIIPDHVTLKVTVNCSCGNKHVSKDYGLFITYPMRPGENLSYIALVTNTSSKLIEMYNPMVNFSAGSGLLYIPGRDKLGNYPPISTRKGSSGKTIAALAVASLAGVLLLVGIIYVGIYRRKEQKVAANIPASSGQCYPPSPAGLSGIHVDKSVEFSYQELAESTDNFSISNKIGEGGFGAVYYAELRGKKAAIKRMNREGRTEFLAELKILTRVHHLNLILQVFTKSLRTSSAFSIPMPGIVDWLEGNVKRVLLSLKVSLIGYCVERSLFLVYEFIENGNLSQHLRGRDVLTWSTRVQIAMDSARGLEYIHEHTVPFYIHRDVKSANILINKNFHAKIGDFGLSKLVESGNPTLHTRFMGTFGYMPPE</sequence>
<keyword evidence="15" id="KW-1185">Reference proteome</keyword>
<dbReference type="RefSeq" id="XP_027772816.1">
    <property type="nucleotide sequence ID" value="XM_027917015.1"/>
</dbReference>
<dbReference type="InterPro" id="IPR011009">
    <property type="entry name" value="Kinase-like_dom_sf"/>
</dbReference>
<dbReference type="InterPro" id="IPR057097">
    <property type="entry name" value="LysM_RLK3/10"/>
</dbReference>
<keyword evidence="8 12" id="KW-0067">ATP-binding</keyword>
<feature type="binding site" evidence="12">
    <location>
        <position position="352"/>
    </location>
    <ligand>
        <name>ATP</name>
        <dbReference type="ChEBI" id="CHEBI:30616"/>
    </ligand>
</feature>
<dbReference type="PROSITE" id="PS50011">
    <property type="entry name" value="PROTEIN_KINASE_DOM"/>
    <property type="match status" value="1"/>
</dbReference>
<dbReference type="InterPro" id="IPR000719">
    <property type="entry name" value="Prot_kinase_dom"/>
</dbReference>
<evidence type="ECO:0000256" key="13">
    <source>
        <dbReference type="SAM" id="Phobius"/>
    </source>
</evidence>
<evidence type="ECO:0000313" key="15">
    <source>
        <dbReference type="Proteomes" id="UP000694930"/>
    </source>
</evidence>
<dbReference type="InterPro" id="IPR044812">
    <property type="entry name" value="CERK1/LYK3-like"/>
</dbReference>
<dbReference type="Gene3D" id="1.10.510.10">
    <property type="entry name" value="Transferase(Phosphotransferase) domain 1"/>
    <property type="match status" value="1"/>
</dbReference>
<evidence type="ECO:0000256" key="4">
    <source>
        <dbReference type="ARBA" id="ARBA00022692"/>
    </source>
</evidence>
<evidence type="ECO:0000259" key="14">
    <source>
        <dbReference type="PROSITE" id="PS50011"/>
    </source>
</evidence>
<keyword evidence="10 13" id="KW-0472">Membrane</keyword>
<evidence type="ECO:0000256" key="7">
    <source>
        <dbReference type="ARBA" id="ARBA00022777"/>
    </source>
</evidence>
<evidence type="ECO:0000256" key="6">
    <source>
        <dbReference type="ARBA" id="ARBA00022741"/>
    </source>
</evidence>
<dbReference type="PROSITE" id="PS00108">
    <property type="entry name" value="PROTEIN_KINASE_ST"/>
    <property type="match status" value="1"/>
</dbReference>
<dbReference type="InterPro" id="IPR008271">
    <property type="entry name" value="Ser/Thr_kinase_AS"/>
</dbReference>
<keyword evidence="3" id="KW-0808">Transferase</keyword>
<dbReference type="Pfam" id="PF00069">
    <property type="entry name" value="Pkinase"/>
    <property type="match status" value="1"/>
</dbReference>
<feature type="domain" description="Protein kinase" evidence="14">
    <location>
        <begin position="325"/>
        <end position="526"/>
    </location>
</feature>
<evidence type="ECO:0000256" key="9">
    <source>
        <dbReference type="ARBA" id="ARBA00022989"/>
    </source>
</evidence>
<protein>
    <submittedName>
        <fullName evidence="16">LysM domain receptor-like kinase 3 isoform X1</fullName>
    </submittedName>
</protein>
<dbReference type="SUPFAM" id="SSF56112">
    <property type="entry name" value="Protein kinase-like (PK-like)"/>
    <property type="match status" value="1"/>
</dbReference>
<dbReference type="Proteomes" id="UP000694930">
    <property type="component" value="Chromosome 1"/>
</dbReference>
<keyword evidence="7" id="KW-0418">Kinase</keyword>
<evidence type="ECO:0000256" key="2">
    <source>
        <dbReference type="ARBA" id="ARBA00022475"/>
    </source>
</evidence>
<evidence type="ECO:0000256" key="12">
    <source>
        <dbReference type="PROSITE-ProRule" id="PRU10141"/>
    </source>
</evidence>
<evidence type="ECO:0000256" key="10">
    <source>
        <dbReference type="ARBA" id="ARBA00023136"/>
    </source>
</evidence>
<gene>
    <name evidence="16" type="primary">LOC107012101</name>
</gene>
<dbReference type="InterPro" id="IPR017441">
    <property type="entry name" value="Protein_kinase_ATP_BS"/>
</dbReference>
<dbReference type="Pfam" id="PF23577">
    <property type="entry name" value="LysM_RLK"/>
    <property type="match status" value="1"/>
</dbReference>
<reference evidence="15" key="1">
    <citation type="journal article" date="2014" name="Nat. Genet.">
        <title>The genome of the stress-tolerant wild tomato species Solanum pennellii.</title>
        <authorList>
            <person name="Bolger A."/>
            <person name="Scossa F."/>
            <person name="Bolger M.E."/>
            <person name="Lanz C."/>
            <person name="Maumus F."/>
            <person name="Tohge T."/>
            <person name="Quesneville H."/>
            <person name="Alseekh S."/>
            <person name="Sorensen I."/>
            <person name="Lichtenstein G."/>
            <person name="Fich E.A."/>
            <person name="Conte M."/>
            <person name="Keller H."/>
            <person name="Schneeberger K."/>
            <person name="Schwacke R."/>
            <person name="Ofner I."/>
            <person name="Vrebalov J."/>
            <person name="Xu Y."/>
            <person name="Osorio S."/>
            <person name="Aflitos S.A."/>
            <person name="Schijlen E."/>
            <person name="Jimenez-Gomez J.M."/>
            <person name="Ryngajllo M."/>
            <person name="Kimura S."/>
            <person name="Kumar R."/>
            <person name="Koenig D."/>
            <person name="Headland L.R."/>
            <person name="Maloof J.N."/>
            <person name="Sinha N."/>
            <person name="van Ham R.C."/>
            <person name="Lankhorst R.K."/>
            <person name="Mao L."/>
            <person name="Vogel A."/>
            <person name="Arsova B."/>
            <person name="Panstruga R."/>
            <person name="Fei Z."/>
            <person name="Rose J.K."/>
            <person name="Zamir D."/>
            <person name="Carrari F."/>
            <person name="Giovannoni J.J."/>
            <person name="Weigel D."/>
            <person name="Usadel B."/>
            <person name="Fernie A.R."/>
        </authorList>
    </citation>
    <scope>NUCLEOTIDE SEQUENCE [LARGE SCALE GENOMIC DNA]</scope>
    <source>
        <strain evidence="15">cv. LA0716</strain>
    </source>
</reference>
<evidence type="ECO:0000256" key="8">
    <source>
        <dbReference type="ARBA" id="ARBA00022840"/>
    </source>
</evidence>
<reference evidence="16" key="2">
    <citation type="submission" date="2025-08" db="UniProtKB">
        <authorList>
            <consortium name="RefSeq"/>
        </authorList>
    </citation>
    <scope>IDENTIFICATION</scope>
</reference>
<feature type="transmembrane region" description="Helical" evidence="13">
    <location>
        <begin position="32"/>
        <end position="51"/>
    </location>
</feature>
<keyword evidence="2" id="KW-1003">Cell membrane</keyword>
<keyword evidence="9 13" id="KW-1133">Transmembrane helix</keyword>
<keyword evidence="6 12" id="KW-0547">Nucleotide-binding</keyword>
<evidence type="ECO:0000256" key="1">
    <source>
        <dbReference type="ARBA" id="ARBA00004162"/>
    </source>
</evidence>
<dbReference type="PANTHER" id="PTHR46204:SF9">
    <property type="entry name" value="CHITIN ELICITOR RECEPTOR KINASE 1-LIKE ISOFORM X1"/>
    <property type="match status" value="1"/>
</dbReference>
<dbReference type="PANTHER" id="PTHR46204">
    <property type="entry name" value="CHITIN ELICITOR RECEPTOR KINASE 1-RELATED"/>
    <property type="match status" value="1"/>
</dbReference>
<organism evidence="15 16">
    <name type="scientific">Solanum pennellii</name>
    <name type="common">Tomato</name>
    <name type="synonym">Lycopersicon pennellii</name>
    <dbReference type="NCBI Taxonomy" id="28526"/>
    <lineage>
        <taxon>Eukaryota</taxon>
        <taxon>Viridiplantae</taxon>
        <taxon>Streptophyta</taxon>
        <taxon>Embryophyta</taxon>
        <taxon>Tracheophyta</taxon>
        <taxon>Spermatophyta</taxon>
        <taxon>Magnoliopsida</taxon>
        <taxon>eudicotyledons</taxon>
        <taxon>Gunneridae</taxon>
        <taxon>Pentapetalae</taxon>
        <taxon>asterids</taxon>
        <taxon>lamiids</taxon>
        <taxon>Solanales</taxon>
        <taxon>Solanaceae</taxon>
        <taxon>Solanoideae</taxon>
        <taxon>Solaneae</taxon>
        <taxon>Solanum</taxon>
        <taxon>Solanum subgen. Lycopersicon</taxon>
    </lineage>
</organism>
<name>A0ABM1VAP8_SOLPN</name>
<feature type="transmembrane region" description="Helical" evidence="13">
    <location>
        <begin position="253"/>
        <end position="275"/>
    </location>
</feature>
<proteinExistence type="predicted"/>
<dbReference type="Gene3D" id="3.30.200.20">
    <property type="entry name" value="Phosphorylase Kinase, domain 1"/>
    <property type="match status" value="1"/>
</dbReference>
<dbReference type="SMART" id="SM00220">
    <property type="entry name" value="S_TKc"/>
    <property type="match status" value="1"/>
</dbReference>
<keyword evidence="11" id="KW-1015">Disulfide bond</keyword>
<comment type="subcellular location">
    <subcellularLocation>
        <location evidence="1">Cell membrane</location>
        <topology evidence="1">Single-pass membrane protein</topology>
    </subcellularLocation>
</comment>
<keyword evidence="4 13" id="KW-0812">Transmembrane</keyword>
<dbReference type="GeneID" id="107012101"/>
<accession>A0ABM1VAP8</accession>
<keyword evidence="5" id="KW-0732">Signal</keyword>